<evidence type="ECO:0000313" key="7">
    <source>
        <dbReference type="Proteomes" id="UP000053676"/>
    </source>
</evidence>
<dbReference type="STRING" id="51031.W2T439"/>
<keyword evidence="2" id="KW-0812">Transmembrane</keyword>
<dbReference type="OrthoDB" id="5984008at2759"/>
<dbReference type="Proteomes" id="UP000053676">
    <property type="component" value="Unassembled WGS sequence"/>
</dbReference>
<evidence type="ECO:0000256" key="3">
    <source>
        <dbReference type="ARBA" id="ARBA00022989"/>
    </source>
</evidence>
<feature type="domain" description="Receptor ligand binding region" evidence="5">
    <location>
        <begin position="15"/>
        <end position="218"/>
    </location>
</feature>
<dbReference type="KEGG" id="nai:NECAME_03472"/>
<organism evidence="6 7">
    <name type="scientific">Necator americanus</name>
    <name type="common">Human hookworm</name>
    <dbReference type="NCBI Taxonomy" id="51031"/>
    <lineage>
        <taxon>Eukaryota</taxon>
        <taxon>Metazoa</taxon>
        <taxon>Ecdysozoa</taxon>
        <taxon>Nematoda</taxon>
        <taxon>Chromadorea</taxon>
        <taxon>Rhabditida</taxon>
        <taxon>Rhabditina</taxon>
        <taxon>Rhabditomorpha</taxon>
        <taxon>Strongyloidea</taxon>
        <taxon>Ancylostomatidae</taxon>
        <taxon>Bunostominae</taxon>
        <taxon>Necator</taxon>
    </lineage>
</organism>
<name>W2T439_NECAM</name>
<reference evidence="7" key="1">
    <citation type="journal article" date="2014" name="Nat. Genet.">
        <title>Genome of the human hookworm Necator americanus.</title>
        <authorList>
            <person name="Tang Y.T."/>
            <person name="Gao X."/>
            <person name="Rosa B.A."/>
            <person name="Abubucker S."/>
            <person name="Hallsworth-Pepin K."/>
            <person name="Martin J."/>
            <person name="Tyagi R."/>
            <person name="Heizer E."/>
            <person name="Zhang X."/>
            <person name="Bhonagiri-Palsikar V."/>
            <person name="Minx P."/>
            <person name="Warren W.C."/>
            <person name="Wang Q."/>
            <person name="Zhan B."/>
            <person name="Hotez P.J."/>
            <person name="Sternberg P.W."/>
            <person name="Dougall A."/>
            <person name="Gaze S.T."/>
            <person name="Mulvenna J."/>
            <person name="Sotillo J."/>
            <person name="Ranganathan S."/>
            <person name="Rabelo E.M."/>
            <person name="Wilson R.K."/>
            <person name="Felgner P.L."/>
            <person name="Bethony J."/>
            <person name="Hawdon J.M."/>
            <person name="Gasser R.B."/>
            <person name="Loukas A."/>
            <person name="Mitreva M."/>
        </authorList>
    </citation>
    <scope>NUCLEOTIDE SEQUENCE [LARGE SCALE GENOMIC DNA]</scope>
</reference>
<evidence type="ECO:0000313" key="6">
    <source>
        <dbReference type="EMBL" id="ETN76309.1"/>
    </source>
</evidence>
<keyword evidence="3" id="KW-1133">Transmembrane helix</keyword>
<dbReference type="Pfam" id="PF01094">
    <property type="entry name" value="ANF_receptor"/>
    <property type="match status" value="1"/>
</dbReference>
<keyword evidence="4" id="KW-0472">Membrane</keyword>
<dbReference type="EMBL" id="KI660234">
    <property type="protein sequence ID" value="ETN76309.1"/>
    <property type="molecule type" value="Genomic_DNA"/>
</dbReference>
<sequence length="241" mass="27726">MFLRFTGVEDASDDDVCQELKEGGMTVISIDGGRGSEAIRGLADTLEMPLISLTSPQYPQDPPNFFEVSVRPSSAEILADFIIHKQWRELTLLTDGEDSGVSLPWLWHHLHKKSNRSINAQLLELPRDPAKFREFLRQFNLGHSNCTNRILIDTTSSFRQEKFLAAIRTAQFTQANYHYVIANFDFLPYDVEMFQNGNINVSGFQLIHKESRAYWNLKKRLKKLDDTFVNTYSDVDVNLFM</sequence>
<gene>
    <name evidence="6" type="ORF">NECAME_03472</name>
</gene>
<dbReference type="OMA" id="FRMINND"/>
<proteinExistence type="predicted"/>
<dbReference type="InterPro" id="IPR001828">
    <property type="entry name" value="ANF_lig-bd_rcpt"/>
</dbReference>
<dbReference type="InterPro" id="IPR028082">
    <property type="entry name" value="Peripla_BP_I"/>
</dbReference>
<keyword evidence="7" id="KW-1185">Reference proteome</keyword>
<comment type="subcellular location">
    <subcellularLocation>
        <location evidence="1">Membrane</location>
    </subcellularLocation>
</comment>
<evidence type="ECO:0000256" key="1">
    <source>
        <dbReference type="ARBA" id="ARBA00004370"/>
    </source>
</evidence>
<dbReference type="SUPFAM" id="SSF53822">
    <property type="entry name" value="Periplasmic binding protein-like I"/>
    <property type="match status" value="1"/>
</dbReference>
<evidence type="ECO:0000256" key="4">
    <source>
        <dbReference type="ARBA" id="ARBA00023136"/>
    </source>
</evidence>
<protein>
    <recommendedName>
        <fullName evidence="5">Receptor ligand binding region domain-containing protein</fullName>
    </recommendedName>
</protein>
<accession>W2T439</accession>
<dbReference type="AlphaFoldDB" id="W2T439"/>
<evidence type="ECO:0000256" key="2">
    <source>
        <dbReference type="ARBA" id="ARBA00022692"/>
    </source>
</evidence>
<dbReference type="Gene3D" id="3.40.50.2300">
    <property type="match status" value="1"/>
</dbReference>
<dbReference type="GO" id="GO:0016020">
    <property type="term" value="C:membrane"/>
    <property type="evidence" value="ECO:0007669"/>
    <property type="project" value="UniProtKB-SubCell"/>
</dbReference>
<evidence type="ECO:0000259" key="5">
    <source>
        <dbReference type="Pfam" id="PF01094"/>
    </source>
</evidence>